<keyword evidence="1" id="KW-0812">Transmembrane</keyword>
<dbReference type="EMBL" id="BJXR01000027">
    <property type="protein sequence ID" value="GEN08025.1"/>
    <property type="molecule type" value="Genomic_DNA"/>
</dbReference>
<reference evidence="2 5" key="2">
    <citation type="submission" date="2019-07" db="EMBL/GenBank/DDBJ databases">
        <title>Whole genome shotgun sequence of Myxococcus fulvus NBRC 100333.</title>
        <authorList>
            <person name="Hosoyama A."/>
            <person name="Uohara A."/>
            <person name="Ohji S."/>
            <person name="Ichikawa N."/>
        </authorList>
    </citation>
    <scope>NUCLEOTIDE SEQUENCE [LARGE SCALE GENOMIC DNA]</scope>
    <source>
        <strain evidence="2 5">NBRC 100333</strain>
    </source>
</reference>
<accession>A0A511T1K0</accession>
<evidence type="ECO:0000313" key="4">
    <source>
        <dbReference type="Proteomes" id="UP000183760"/>
    </source>
</evidence>
<dbReference type="STRING" id="1334629.MFUL124B02_28610"/>
<dbReference type="AlphaFoldDB" id="A0A511T1K0"/>
<dbReference type="EMBL" id="FOIB01000006">
    <property type="protein sequence ID" value="SEU23546.1"/>
    <property type="molecule type" value="Genomic_DNA"/>
</dbReference>
<evidence type="ECO:0000313" key="2">
    <source>
        <dbReference type="EMBL" id="GEN08025.1"/>
    </source>
</evidence>
<protein>
    <submittedName>
        <fullName evidence="2">Uncharacterized protein</fullName>
    </submittedName>
</protein>
<organism evidence="2 5">
    <name type="scientific">Myxococcus fulvus</name>
    <dbReference type="NCBI Taxonomy" id="33"/>
    <lineage>
        <taxon>Bacteria</taxon>
        <taxon>Pseudomonadati</taxon>
        <taxon>Myxococcota</taxon>
        <taxon>Myxococcia</taxon>
        <taxon>Myxococcales</taxon>
        <taxon>Cystobacterineae</taxon>
        <taxon>Myxococcaceae</taxon>
        <taxon>Myxococcus</taxon>
    </lineage>
</organism>
<evidence type="ECO:0000256" key="1">
    <source>
        <dbReference type="SAM" id="Phobius"/>
    </source>
</evidence>
<keyword evidence="1" id="KW-0472">Membrane</keyword>
<comment type="caution">
    <text evidence="2">The sequence shown here is derived from an EMBL/GenBank/DDBJ whole genome shotgun (WGS) entry which is preliminary data.</text>
</comment>
<feature type="transmembrane region" description="Helical" evidence="1">
    <location>
        <begin position="12"/>
        <end position="43"/>
    </location>
</feature>
<evidence type="ECO:0000313" key="5">
    <source>
        <dbReference type="Proteomes" id="UP000321514"/>
    </source>
</evidence>
<dbReference type="Proteomes" id="UP000321514">
    <property type="component" value="Unassembled WGS sequence"/>
</dbReference>
<dbReference type="RefSeq" id="WP_074956550.1">
    <property type="nucleotide sequence ID" value="NZ_BJXR01000027.1"/>
</dbReference>
<reference evidence="3 4" key="1">
    <citation type="submission" date="2016-10" db="EMBL/GenBank/DDBJ databases">
        <authorList>
            <person name="Varghese N."/>
            <person name="Submissions S."/>
        </authorList>
    </citation>
    <scope>NUCLEOTIDE SEQUENCE [LARGE SCALE GENOMIC DNA]</scope>
    <source>
        <strain evidence="3 4">DSM 16525</strain>
    </source>
</reference>
<gene>
    <name evidence="2" type="ORF">MFU01_30620</name>
    <name evidence="3" type="ORF">SAMN05443572_106553</name>
</gene>
<evidence type="ECO:0000313" key="3">
    <source>
        <dbReference type="EMBL" id="SEU23546.1"/>
    </source>
</evidence>
<dbReference type="Proteomes" id="UP000183760">
    <property type="component" value="Unassembled WGS sequence"/>
</dbReference>
<name>A0A511T1K0_MYXFU</name>
<feature type="transmembrane region" description="Helical" evidence="1">
    <location>
        <begin position="55"/>
        <end position="77"/>
    </location>
</feature>
<keyword evidence="4" id="KW-1185">Reference proteome</keyword>
<sequence>MPRSDLDNHRRILGISFLVVNGLTVLFGIGAMLFFTVMGLGIISDSATASDRTDFWWFGGGVSVCILVYCLPGLFTGIGLLKRRTWSRVLALVLGILNLANFPLGTCLGIYALWFYAQEGSDRVFE</sequence>
<proteinExistence type="predicted"/>
<dbReference type="OrthoDB" id="8758239at2"/>
<keyword evidence="1" id="KW-1133">Transmembrane helix</keyword>
<feature type="transmembrane region" description="Helical" evidence="1">
    <location>
        <begin position="89"/>
        <end position="117"/>
    </location>
</feature>